<proteinExistence type="inferred from homology"/>
<evidence type="ECO:0000313" key="2">
    <source>
        <dbReference type="EMBL" id="EQC31730.1"/>
    </source>
</evidence>
<dbReference type="Proteomes" id="UP000030762">
    <property type="component" value="Unassembled WGS sequence"/>
</dbReference>
<dbReference type="SUPFAM" id="SSF53254">
    <property type="entry name" value="Phosphoglycerate mutase-like"/>
    <property type="match status" value="1"/>
</dbReference>
<dbReference type="OMA" id="HTSFIQY"/>
<dbReference type="GO" id="GO:0004722">
    <property type="term" value="F:protein serine/threonine phosphatase activity"/>
    <property type="evidence" value="ECO:0007669"/>
    <property type="project" value="TreeGrafter"/>
</dbReference>
<dbReference type="GO" id="GO:0005739">
    <property type="term" value="C:mitochondrion"/>
    <property type="evidence" value="ECO:0007669"/>
    <property type="project" value="TreeGrafter"/>
</dbReference>
<dbReference type="STRING" id="1156394.T0QDR8"/>
<keyword evidence="3" id="KW-1185">Reference proteome</keyword>
<accession>T0QDR8</accession>
<evidence type="ECO:0000256" key="1">
    <source>
        <dbReference type="ARBA" id="ARBA00006717"/>
    </source>
</evidence>
<dbReference type="GeneID" id="19951248"/>
<dbReference type="Gene3D" id="3.40.50.1240">
    <property type="entry name" value="Phosphoglycerate mutase-like"/>
    <property type="match status" value="1"/>
</dbReference>
<reference evidence="2 3" key="1">
    <citation type="submission" date="2012-04" db="EMBL/GenBank/DDBJ databases">
        <title>The Genome Sequence of Saprolegnia declina VS20.</title>
        <authorList>
            <consortium name="The Broad Institute Genome Sequencing Platform"/>
            <person name="Russ C."/>
            <person name="Nusbaum C."/>
            <person name="Tyler B."/>
            <person name="van West P."/>
            <person name="Dieguez-Uribeondo J."/>
            <person name="de Bruijn I."/>
            <person name="Tripathy S."/>
            <person name="Jiang R."/>
            <person name="Young S.K."/>
            <person name="Zeng Q."/>
            <person name="Gargeya S."/>
            <person name="Fitzgerald M."/>
            <person name="Haas B."/>
            <person name="Abouelleil A."/>
            <person name="Alvarado L."/>
            <person name="Arachchi H.M."/>
            <person name="Berlin A."/>
            <person name="Chapman S.B."/>
            <person name="Goldberg J."/>
            <person name="Griggs A."/>
            <person name="Gujja S."/>
            <person name="Hansen M."/>
            <person name="Howarth C."/>
            <person name="Imamovic A."/>
            <person name="Larimer J."/>
            <person name="McCowen C."/>
            <person name="Montmayeur A."/>
            <person name="Murphy C."/>
            <person name="Neiman D."/>
            <person name="Pearson M."/>
            <person name="Priest M."/>
            <person name="Roberts A."/>
            <person name="Saif S."/>
            <person name="Shea T."/>
            <person name="Sisk P."/>
            <person name="Sykes S."/>
            <person name="Wortman J."/>
            <person name="Nusbaum C."/>
            <person name="Birren B."/>
        </authorList>
    </citation>
    <scope>NUCLEOTIDE SEQUENCE [LARGE SCALE GENOMIC DNA]</scope>
    <source>
        <strain evidence="2 3">VS20</strain>
    </source>
</reference>
<name>T0QDR8_SAPDV</name>
<dbReference type="eggNOG" id="ENOG502QWE1">
    <property type="taxonomic scope" value="Eukaryota"/>
</dbReference>
<dbReference type="PANTHER" id="PTHR20935:SF0">
    <property type="entry name" value="SERINE_THREONINE-PROTEIN PHOSPHATASE PGAM5, MITOCHONDRIAL"/>
    <property type="match status" value="1"/>
</dbReference>
<dbReference type="InParanoid" id="T0QDR8"/>
<comment type="similarity">
    <text evidence="1">Belongs to the phosphoglycerate mutase family. BPG-dependent PGAM subfamily.</text>
</comment>
<dbReference type="InterPro" id="IPR051021">
    <property type="entry name" value="Mito_Ser/Thr_phosphatase"/>
</dbReference>
<sequence>MGRPKSDSFAKEGEALRSSFNQEKTLFDKLKAGVHKSRASSFDEQRLSRMGSGDDLVVDLLDLKTFNHRLEAVAASRKAKRVAFADELCTTHYVDDLQYPCPLSSMPYNIFRTRRVISYEEEEQLLTLSWDHALPYSSVDFGAAVLQMHSRNMDFLLVGPVKIHHVSCMGISWKSYWAGLASGIMCFAGLDDVDQIFQCPIHKCRVQVLSTTEMRMYEVAGLRDVDELFLKFSNAATLHMWFWAIQMASASASFMDPDHFTKRLRRLVRSTPEASLSFVEQLGQSLGFGARKSDAQPDVKLPVTLHNPPPVHQLGPHTPSNSKPAAMRHRILFVRHGEYENHHFKTMDPEKCLTPLGDEQSRATAKYLCSLIDDAGLTYQDVRIVYANVTRSIQTMDFIAKEIDAAAGIYETYNPYETASRQQRVARHEFALLRESAPHGLSASQRYLSRSAKMALALQLLCAPDDMYPITIVVCSSSFIRYCTHQAAYNVGFVLSPGEMNHTIVMGYCSVTQIDVGNDHALYLRGINETTHLADVRESATAPPVA</sequence>
<organism evidence="2 3">
    <name type="scientific">Saprolegnia diclina (strain VS20)</name>
    <dbReference type="NCBI Taxonomy" id="1156394"/>
    <lineage>
        <taxon>Eukaryota</taxon>
        <taxon>Sar</taxon>
        <taxon>Stramenopiles</taxon>
        <taxon>Oomycota</taxon>
        <taxon>Saprolegniomycetes</taxon>
        <taxon>Saprolegniales</taxon>
        <taxon>Saprolegniaceae</taxon>
        <taxon>Saprolegnia</taxon>
    </lineage>
</organism>
<dbReference type="AlphaFoldDB" id="T0QDR8"/>
<protein>
    <submittedName>
        <fullName evidence="2">Uncharacterized protein</fullName>
    </submittedName>
</protein>
<evidence type="ECO:0000313" key="3">
    <source>
        <dbReference type="Proteomes" id="UP000030762"/>
    </source>
</evidence>
<dbReference type="InterPro" id="IPR029033">
    <property type="entry name" value="His_PPase_superfam"/>
</dbReference>
<dbReference type="RefSeq" id="XP_008614737.1">
    <property type="nucleotide sequence ID" value="XM_008616515.1"/>
</dbReference>
<dbReference type="VEuPathDB" id="FungiDB:SDRG_10521"/>
<dbReference type="OrthoDB" id="354304at2759"/>
<dbReference type="PANTHER" id="PTHR20935">
    <property type="entry name" value="PHOSPHOGLYCERATE MUTASE-RELATED"/>
    <property type="match status" value="1"/>
</dbReference>
<dbReference type="GO" id="GO:0090141">
    <property type="term" value="P:positive regulation of mitochondrial fission"/>
    <property type="evidence" value="ECO:0007669"/>
    <property type="project" value="TreeGrafter"/>
</dbReference>
<gene>
    <name evidence="2" type="ORF">SDRG_10521</name>
</gene>
<dbReference type="EMBL" id="JH767167">
    <property type="protein sequence ID" value="EQC31730.1"/>
    <property type="molecule type" value="Genomic_DNA"/>
</dbReference>